<dbReference type="Proteomes" id="UP000782610">
    <property type="component" value="Unassembled WGS sequence"/>
</dbReference>
<evidence type="ECO:0000313" key="4">
    <source>
        <dbReference type="Proteomes" id="UP000782610"/>
    </source>
</evidence>
<protein>
    <submittedName>
        <fullName evidence="3">SRPBCC domain-containing protein</fullName>
    </submittedName>
</protein>
<comment type="similarity">
    <text evidence="1">Belongs to the AHA1 family.</text>
</comment>
<dbReference type="Gene3D" id="3.30.530.20">
    <property type="match status" value="1"/>
</dbReference>
<dbReference type="AlphaFoldDB" id="A0A933NXI0"/>
<dbReference type="EMBL" id="JACRAF010000005">
    <property type="protein sequence ID" value="MBI4920437.1"/>
    <property type="molecule type" value="Genomic_DNA"/>
</dbReference>
<sequence length="215" mass="24575">MRTGNVIPFPANPRTKGWVEFYRRLWAQRLDQLTDYIATLTETERETIMSDLKFEYPKDEPSMIVTRTFDAPRALVWKAFTDPVHVARWWGPKSFAPVSKIDKLELRPGGTWRYICQRTGGTQIIVFTGKYLEVKAPERLVNTFGVEGQFEGDEAFPETHTFEEHGGKTFYRSYSLVPSMEARDAIIATGMEKGGRESLEQLAALVAELQSEMAK</sequence>
<evidence type="ECO:0000256" key="1">
    <source>
        <dbReference type="ARBA" id="ARBA00006817"/>
    </source>
</evidence>
<dbReference type="SUPFAM" id="SSF55961">
    <property type="entry name" value="Bet v1-like"/>
    <property type="match status" value="1"/>
</dbReference>
<feature type="domain" description="Activator of Hsp90 ATPase homologue 1/2-like C-terminal" evidence="2">
    <location>
        <begin position="70"/>
        <end position="206"/>
    </location>
</feature>
<reference evidence="3" key="1">
    <citation type="submission" date="2020-07" db="EMBL/GenBank/DDBJ databases">
        <title>Huge and variable diversity of episymbiotic CPR bacteria and DPANN archaea in groundwater ecosystems.</title>
        <authorList>
            <person name="He C.Y."/>
            <person name="Keren R."/>
            <person name="Whittaker M."/>
            <person name="Farag I.F."/>
            <person name="Doudna J."/>
            <person name="Cate J.H.D."/>
            <person name="Banfield J.F."/>
        </authorList>
    </citation>
    <scope>NUCLEOTIDE SEQUENCE</scope>
    <source>
        <strain evidence="3">NC_groundwater_1586_Pr3_B-0.1um_66_15</strain>
    </source>
</reference>
<evidence type="ECO:0000313" key="3">
    <source>
        <dbReference type="EMBL" id="MBI4920437.1"/>
    </source>
</evidence>
<comment type="caution">
    <text evidence="3">The sequence shown here is derived from an EMBL/GenBank/DDBJ whole genome shotgun (WGS) entry which is preliminary data.</text>
</comment>
<accession>A0A933NXI0</accession>
<proteinExistence type="inferred from homology"/>
<dbReference type="Pfam" id="PF08327">
    <property type="entry name" value="AHSA1"/>
    <property type="match status" value="1"/>
</dbReference>
<organism evidence="3 4">
    <name type="scientific">Devosia nanyangense</name>
    <dbReference type="NCBI Taxonomy" id="1228055"/>
    <lineage>
        <taxon>Bacteria</taxon>
        <taxon>Pseudomonadati</taxon>
        <taxon>Pseudomonadota</taxon>
        <taxon>Alphaproteobacteria</taxon>
        <taxon>Hyphomicrobiales</taxon>
        <taxon>Devosiaceae</taxon>
        <taxon>Devosia</taxon>
    </lineage>
</organism>
<evidence type="ECO:0000259" key="2">
    <source>
        <dbReference type="Pfam" id="PF08327"/>
    </source>
</evidence>
<gene>
    <name evidence="3" type="ORF">HY834_01710</name>
</gene>
<dbReference type="InterPro" id="IPR013538">
    <property type="entry name" value="ASHA1/2-like_C"/>
</dbReference>
<dbReference type="InterPro" id="IPR023393">
    <property type="entry name" value="START-like_dom_sf"/>
</dbReference>
<name>A0A933NXI0_9HYPH</name>